<keyword evidence="2" id="KW-0732">Signal</keyword>
<reference evidence="3 4" key="1">
    <citation type="submission" date="2020-02" db="EMBL/GenBank/DDBJ databases">
        <authorList>
            <person name="Rodrigo-Torres L."/>
            <person name="Arahal R. D."/>
            <person name="Lucena T."/>
        </authorList>
    </citation>
    <scope>NUCLEOTIDE SEQUENCE [LARGE SCALE GENOMIC DNA]</scope>
    <source>
        <strain evidence="3 4">CECT 9734</strain>
    </source>
</reference>
<dbReference type="Proteomes" id="UP000481517">
    <property type="component" value="Unassembled WGS sequence"/>
</dbReference>
<accession>A0A6S6WRL8</accession>
<proteinExistence type="predicted"/>
<feature type="chain" id="PRO_5028870816" evidence="2">
    <location>
        <begin position="22"/>
        <end position="99"/>
    </location>
</feature>
<dbReference type="RefSeq" id="WP_173921283.1">
    <property type="nucleotide sequence ID" value="NZ_CADCXY010000008.1"/>
</dbReference>
<sequence>MKPFILSLAFLGAAFSSSAYAELPKLEQAMSRSIAAQTQLVKQQFSADTLRSSLQNLAAMRAEIPYRVVVYAVLNASNEETSVSPDTAKEKPAKQASPE</sequence>
<evidence type="ECO:0000256" key="2">
    <source>
        <dbReference type="SAM" id="SignalP"/>
    </source>
</evidence>
<keyword evidence="4" id="KW-1185">Reference proteome</keyword>
<gene>
    <name evidence="3" type="ORF">PSI9734_02335</name>
</gene>
<organism evidence="3 4">
    <name type="scientific">Pseudidiomarina piscicola</name>
    <dbReference type="NCBI Taxonomy" id="2614830"/>
    <lineage>
        <taxon>Bacteria</taxon>
        <taxon>Pseudomonadati</taxon>
        <taxon>Pseudomonadota</taxon>
        <taxon>Gammaproteobacteria</taxon>
        <taxon>Alteromonadales</taxon>
        <taxon>Idiomarinaceae</taxon>
        <taxon>Pseudidiomarina</taxon>
    </lineage>
</organism>
<dbReference type="AlphaFoldDB" id="A0A6S6WRL8"/>
<feature type="region of interest" description="Disordered" evidence="1">
    <location>
        <begin position="80"/>
        <end position="99"/>
    </location>
</feature>
<evidence type="ECO:0000313" key="4">
    <source>
        <dbReference type="Proteomes" id="UP000481517"/>
    </source>
</evidence>
<dbReference type="EMBL" id="CADCXY010000008">
    <property type="protein sequence ID" value="CAB0151981.1"/>
    <property type="molecule type" value="Genomic_DNA"/>
</dbReference>
<evidence type="ECO:0000256" key="1">
    <source>
        <dbReference type="SAM" id="MobiDB-lite"/>
    </source>
</evidence>
<name>A0A6S6WRL8_9GAMM</name>
<protein>
    <submittedName>
        <fullName evidence="3">Uncharacterized protein</fullName>
    </submittedName>
</protein>
<evidence type="ECO:0000313" key="3">
    <source>
        <dbReference type="EMBL" id="CAB0151981.1"/>
    </source>
</evidence>
<feature type="signal peptide" evidence="2">
    <location>
        <begin position="1"/>
        <end position="21"/>
    </location>
</feature>